<comment type="subcellular location">
    <subcellularLocation>
        <location evidence="1">Nucleus</location>
    </subcellularLocation>
</comment>
<dbReference type="GeneID" id="100377145"/>
<feature type="region of interest" description="Disordered" evidence="3">
    <location>
        <begin position="148"/>
        <end position="172"/>
    </location>
</feature>
<dbReference type="RefSeq" id="XP_002740426.1">
    <property type="nucleotide sequence ID" value="XM_002740380.2"/>
</dbReference>
<evidence type="ECO:0000256" key="2">
    <source>
        <dbReference type="ARBA" id="ARBA00023242"/>
    </source>
</evidence>
<dbReference type="InterPro" id="IPR029196">
    <property type="entry name" value="HAPSTR1-like"/>
</dbReference>
<gene>
    <name evidence="5" type="primary">LOC100377145</name>
</gene>
<name>A0ABM0GYU8_SACKO</name>
<evidence type="ECO:0000313" key="4">
    <source>
        <dbReference type="Proteomes" id="UP000694865"/>
    </source>
</evidence>
<dbReference type="PANTHER" id="PTHR31624">
    <property type="entry name" value="UPF0472 PROTEIN C16ORF72"/>
    <property type="match status" value="1"/>
</dbReference>
<keyword evidence="2" id="KW-0539">Nucleus</keyword>
<dbReference type="Proteomes" id="UP000694865">
    <property type="component" value="Unplaced"/>
</dbReference>
<dbReference type="Pfam" id="PF15251">
    <property type="entry name" value="TAPR1-like"/>
    <property type="match status" value="1"/>
</dbReference>
<organism evidence="4 5">
    <name type="scientific">Saccoglossus kowalevskii</name>
    <name type="common">Acorn worm</name>
    <dbReference type="NCBI Taxonomy" id="10224"/>
    <lineage>
        <taxon>Eukaryota</taxon>
        <taxon>Metazoa</taxon>
        <taxon>Hemichordata</taxon>
        <taxon>Enteropneusta</taxon>
        <taxon>Harrimaniidae</taxon>
        <taxon>Saccoglossus</taxon>
    </lineage>
</organism>
<evidence type="ECO:0000256" key="3">
    <source>
        <dbReference type="SAM" id="MobiDB-lite"/>
    </source>
</evidence>
<evidence type="ECO:0000313" key="5">
    <source>
        <dbReference type="RefSeq" id="XP_002740426.1"/>
    </source>
</evidence>
<dbReference type="PANTHER" id="PTHR31624:SF4">
    <property type="entry name" value="CHROMOSOME 16 OPEN READING FRAME 72"/>
    <property type="match status" value="1"/>
</dbReference>
<keyword evidence="4" id="KW-1185">Reference proteome</keyword>
<protein>
    <submittedName>
        <fullName evidence="5">UPF0472 protein C16orf72 homolog</fullName>
    </submittedName>
</protein>
<evidence type="ECO:0000256" key="1">
    <source>
        <dbReference type="ARBA" id="ARBA00004123"/>
    </source>
</evidence>
<reference evidence="5" key="1">
    <citation type="submission" date="2025-08" db="UniProtKB">
        <authorList>
            <consortium name="RefSeq"/>
        </authorList>
    </citation>
    <scope>IDENTIFICATION</scope>
    <source>
        <tissue evidence="5">Testes</tissue>
    </source>
</reference>
<accession>A0ABM0GYU8</accession>
<dbReference type="InterPro" id="IPR040308">
    <property type="entry name" value="HAPR1"/>
</dbReference>
<sequence length="259" mass="29540">MSDQKDRQDDSVGDLWVSNWEQQCLEQLENEANYDERLLADREDSTQKLWLSFQNSATAVAQLYKDRASCQHCTPAVWISFQNAATAVTQLYKDCFELQRRGIDLAIQTGQQRRTRDMVTWAKKRRRHVRRDDLLGFLCGKTVPPRTRPTALRSYDRSSPRHFSPASDGLLSPDTEMQPFREALALHGLNGAMANISVDSTSTSTNAQGNVHFGRRRHGGFPDINPEELFNVSDTRKRNSVVSSDVLMDSPPHKRSRFL</sequence>
<proteinExistence type="predicted"/>